<feature type="chain" id="PRO_5039201657" evidence="6">
    <location>
        <begin position="33"/>
        <end position="335"/>
    </location>
</feature>
<reference evidence="8 9" key="1">
    <citation type="submission" date="2017-04" db="EMBL/GenBank/DDBJ databases">
        <authorList>
            <person name="Afonso C.L."/>
            <person name="Miller P.J."/>
            <person name="Scott M.A."/>
            <person name="Spackman E."/>
            <person name="Goraichik I."/>
            <person name="Dimitrov K.M."/>
            <person name="Suarez D.L."/>
            <person name="Swayne D.E."/>
        </authorList>
    </citation>
    <scope>NUCLEOTIDE SEQUENCE [LARGE SCALE GENOMIC DNA]</scope>
    <source>
        <strain evidence="8 9">11</strain>
    </source>
</reference>
<proteinExistence type="inferred from homology"/>
<evidence type="ECO:0000256" key="5">
    <source>
        <dbReference type="SAM" id="MobiDB-lite"/>
    </source>
</evidence>
<keyword evidence="4 6" id="KW-0732">Signal</keyword>
<evidence type="ECO:0000256" key="2">
    <source>
        <dbReference type="ARBA" id="ARBA00008814"/>
    </source>
</evidence>
<dbReference type="Gene3D" id="3.40.50.1980">
    <property type="entry name" value="Nitrogenase molybdenum iron protein domain"/>
    <property type="match status" value="2"/>
</dbReference>
<dbReference type="Pfam" id="PF01497">
    <property type="entry name" value="Peripla_BP_2"/>
    <property type="match status" value="1"/>
</dbReference>
<organism evidence="8 9">
    <name type="scientific">Paenibacillus aquistagni</name>
    <dbReference type="NCBI Taxonomy" id="1852522"/>
    <lineage>
        <taxon>Bacteria</taxon>
        <taxon>Bacillati</taxon>
        <taxon>Bacillota</taxon>
        <taxon>Bacilli</taxon>
        <taxon>Bacillales</taxon>
        <taxon>Paenibacillaceae</taxon>
        <taxon>Paenibacillus</taxon>
    </lineage>
</organism>
<dbReference type="SUPFAM" id="SSF53807">
    <property type="entry name" value="Helical backbone' metal receptor"/>
    <property type="match status" value="1"/>
</dbReference>
<dbReference type="OrthoDB" id="2660924at2"/>
<dbReference type="GO" id="GO:1901678">
    <property type="term" value="P:iron coordination entity transport"/>
    <property type="evidence" value="ECO:0007669"/>
    <property type="project" value="UniProtKB-ARBA"/>
</dbReference>
<dbReference type="PROSITE" id="PS51257">
    <property type="entry name" value="PROKAR_LIPOPROTEIN"/>
    <property type="match status" value="1"/>
</dbReference>
<evidence type="ECO:0000256" key="6">
    <source>
        <dbReference type="SAM" id="SignalP"/>
    </source>
</evidence>
<dbReference type="InterPro" id="IPR002491">
    <property type="entry name" value="ABC_transptr_periplasmic_BD"/>
</dbReference>
<comment type="subcellular location">
    <subcellularLocation>
        <location evidence="1">Cell envelope</location>
    </subcellularLocation>
</comment>
<dbReference type="InterPro" id="IPR051313">
    <property type="entry name" value="Bact_iron-sidero_bind"/>
</dbReference>
<evidence type="ECO:0000313" key="9">
    <source>
        <dbReference type="Proteomes" id="UP000193834"/>
    </source>
</evidence>
<dbReference type="Proteomes" id="UP000193834">
    <property type="component" value="Unassembled WGS sequence"/>
</dbReference>
<feature type="signal peptide" evidence="6">
    <location>
        <begin position="1"/>
        <end position="32"/>
    </location>
</feature>
<gene>
    <name evidence="8" type="ORF">SAMN06295960_0148</name>
</gene>
<keyword evidence="9" id="KW-1185">Reference proteome</keyword>
<dbReference type="EMBL" id="FXAZ01000001">
    <property type="protein sequence ID" value="SMG09674.1"/>
    <property type="molecule type" value="Genomic_DNA"/>
</dbReference>
<dbReference type="AlphaFoldDB" id="A0A1X7I5Z8"/>
<evidence type="ECO:0000256" key="3">
    <source>
        <dbReference type="ARBA" id="ARBA00022448"/>
    </source>
</evidence>
<comment type="similarity">
    <text evidence="2">Belongs to the bacterial solute-binding protein 8 family.</text>
</comment>
<dbReference type="RefSeq" id="WP_085492455.1">
    <property type="nucleotide sequence ID" value="NZ_FXAZ01000001.1"/>
</dbReference>
<evidence type="ECO:0000256" key="4">
    <source>
        <dbReference type="ARBA" id="ARBA00022729"/>
    </source>
</evidence>
<feature type="region of interest" description="Disordered" evidence="5">
    <location>
        <begin position="31"/>
        <end position="62"/>
    </location>
</feature>
<evidence type="ECO:0000256" key="1">
    <source>
        <dbReference type="ARBA" id="ARBA00004196"/>
    </source>
</evidence>
<dbReference type="PROSITE" id="PS50983">
    <property type="entry name" value="FE_B12_PBP"/>
    <property type="match status" value="1"/>
</dbReference>
<accession>A0A1X7I5Z8</accession>
<dbReference type="STRING" id="1852522.SAMN06295960_0148"/>
<evidence type="ECO:0000313" key="8">
    <source>
        <dbReference type="EMBL" id="SMG09674.1"/>
    </source>
</evidence>
<dbReference type="GO" id="GO:0030288">
    <property type="term" value="C:outer membrane-bounded periplasmic space"/>
    <property type="evidence" value="ECO:0007669"/>
    <property type="project" value="TreeGrafter"/>
</dbReference>
<evidence type="ECO:0000259" key="7">
    <source>
        <dbReference type="PROSITE" id="PS50983"/>
    </source>
</evidence>
<feature type="compositionally biased region" description="Low complexity" evidence="5">
    <location>
        <begin position="31"/>
        <end position="43"/>
    </location>
</feature>
<dbReference type="PANTHER" id="PTHR30532">
    <property type="entry name" value="IRON III DICITRATE-BINDING PERIPLASMIC PROTEIN"/>
    <property type="match status" value="1"/>
</dbReference>
<feature type="domain" description="Fe/B12 periplasmic-binding" evidence="7">
    <location>
        <begin position="73"/>
        <end position="331"/>
    </location>
</feature>
<sequence length="335" mass="36867">MFQIKRLGAWLGIFVLLSSLLTACGASSEGSAANSPAPSTTSAQSETNQASAPKERSMTDAVGHQVTIPASPKRAVFHGESLGDLLALGIMPIGAASAFYEGTIFEDKLTSLTDVGFPIHFEKVLELDPDLILIANTDEKIYSELSKIAPTLVVDTFAPLDERLRLMGDIFDKKEEAEQWLTDYHAKEQQLWEQLHSAEIKPGETASVLTYYPGNRLFVMAATGFSQILYQENGFKPTPSIQTVLDAGNGFEEISMELLPEVAGDRIFILTPISEDAVQSTNEMMKSRLWSDLPAVKNGHVYQLPIRLSESDATTREYIIQQLPELLNNKKLESK</sequence>
<protein>
    <submittedName>
        <fullName evidence="8">Iron complex transport system substrate-binding protein</fullName>
    </submittedName>
</protein>
<keyword evidence="3" id="KW-0813">Transport</keyword>
<name>A0A1X7I5Z8_9BACL</name>
<dbReference type="PANTHER" id="PTHR30532:SF1">
    <property type="entry name" value="IRON(3+)-HYDROXAMATE-BINDING PROTEIN FHUD"/>
    <property type="match status" value="1"/>
</dbReference>